<proteinExistence type="predicted"/>
<organism evidence="1 2">
    <name type="scientific">Ilex paraguariensis</name>
    <name type="common">yerba mate</name>
    <dbReference type="NCBI Taxonomy" id="185542"/>
    <lineage>
        <taxon>Eukaryota</taxon>
        <taxon>Viridiplantae</taxon>
        <taxon>Streptophyta</taxon>
        <taxon>Embryophyta</taxon>
        <taxon>Tracheophyta</taxon>
        <taxon>Spermatophyta</taxon>
        <taxon>Magnoliopsida</taxon>
        <taxon>eudicotyledons</taxon>
        <taxon>Gunneridae</taxon>
        <taxon>Pentapetalae</taxon>
        <taxon>asterids</taxon>
        <taxon>campanulids</taxon>
        <taxon>Aquifoliales</taxon>
        <taxon>Aquifoliaceae</taxon>
        <taxon>Ilex</taxon>
    </lineage>
</organism>
<dbReference type="Proteomes" id="UP001642360">
    <property type="component" value="Unassembled WGS sequence"/>
</dbReference>
<evidence type="ECO:0000313" key="2">
    <source>
        <dbReference type="Proteomes" id="UP001642360"/>
    </source>
</evidence>
<comment type="caution">
    <text evidence="1">The sequence shown here is derived from an EMBL/GenBank/DDBJ whole genome shotgun (WGS) entry which is preliminary data.</text>
</comment>
<keyword evidence="2" id="KW-1185">Reference proteome</keyword>
<dbReference type="EMBL" id="CAUOFW020006124">
    <property type="protein sequence ID" value="CAK9172966.1"/>
    <property type="molecule type" value="Genomic_DNA"/>
</dbReference>
<protein>
    <submittedName>
        <fullName evidence="1">Uncharacterized protein</fullName>
    </submittedName>
</protein>
<accession>A0ABC8TTZ3</accession>
<dbReference type="PANTHER" id="PTHR31170">
    <property type="entry name" value="BNAC04G53230D PROTEIN"/>
    <property type="match status" value="1"/>
</dbReference>
<dbReference type="InterPro" id="IPR004158">
    <property type="entry name" value="DUF247_pln"/>
</dbReference>
<dbReference type="Pfam" id="PF03140">
    <property type="entry name" value="DUF247"/>
    <property type="match status" value="2"/>
</dbReference>
<evidence type="ECO:0000313" key="1">
    <source>
        <dbReference type="EMBL" id="CAK9172966.1"/>
    </source>
</evidence>
<sequence>MFEQSADHSYTSIDQKLACLSPIPPDCNLFRVYDHLRRINVKAYEPEIIVIGPYHHGKPNLQAMKEHKLRYLQEFLTQAQESSVERYYMATRDLKDRARKCYLEPISLSDNEFVEMMLFDGCFLLEFIVKYNFHNLVNEGDPLTMNQRTSLVNPDVSPWMTIKDVNHILGLAHDCLCLSIAQMVSHRNVGVDDEEWEFINCTTELQEARIQLKEAKGSISLLDIKFDDTYNNFQSMSSGTEVRQGGQAKHAELRGSKPELPPNETITEMIREQLDVS</sequence>
<reference evidence="1 2" key="1">
    <citation type="submission" date="2024-02" db="EMBL/GenBank/DDBJ databases">
        <authorList>
            <person name="Vignale AGUSTIN F."/>
            <person name="Sosa J E."/>
            <person name="Modenutti C."/>
        </authorList>
    </citation>
    <scope>NUCLEOTIDE SEQUENCE [LARGE SCALE GENOMIC DNA]</scope>
</reference>
<dbReference type="PANTHER" id="PTHR31170:SF17">
    <property type="match status" value="1"/>
</dbReference>
<name>A0ABC8TTZ3_9AQUA</name>
<dbReference type="AlphaFoldDB" id="A0ABC8TTZ3"/>
<gene>
    <name evidence="1" type="ORF">ILEXP_LOCUS42668</name>
</gene>